<evidence type="ECO:0000313" key="2">
    <source>
        <dbReference type="EMBL" id="GAA4184405.1"/>
    </source>
</evidence>
<protein>
    <submittedName>
        <fullName evidence="2">DUF397 domain-containing protein</fullName>
    </submittedName>
</protein>
<gene>
    <name evidence="2" type="ORF">GCM10022252_13230</name>
</gene>
<organism evidence="2 3">
    <name type="scientific">Streptosporangium oxazolinicum</name>
    <dbReference type="NCBI Taxonomy" id="909287"/>
    <lineage>
        <taxon>Bacteria</taxon>
        <taxon>Bacillati</taxon>
        <taxon>Actinomycetota</taxon>
        <taxon>Actinomycetes</taxon>
        <taxon>Streptosporangiales</taxon>
        <taxon>Streptosporangiaceae</taxon>
        <taxon>Streptosporangium</taxon>
    </lineage>
</organism>
<accession>A0ABP8AIA2</accession>
<dbReference type="Proteomes" id="UP001501251">
    <property type="component" value="Unassembled WGS sequence"/>
</dbReference>
<dbReference type="EMBL" id="BAABAQ010000002">
    <property type="protein sequence ID" value="GAA4184405.1"/>
    <property type="molecule type" value="Genomic_DNA"/>
</dbReference>
<reference evidence="3" key="1">
    <citation type="journal article" date="2019" name="Int. J. Syst. Evol. Microbiol.">
        <title>The Global Catalogue of Microorganisms (GCM) 10K type strain sequencing project: providing services to taxonomists for standard genome sequencing and annotation.</title>
        <authorList>
            <consortium name="The Broad Institute Genomics Platform"/>
            <consortium name="The Broad Institute Genome Sequencing Center for Infectious Disease"/>
            <person name="Wu L."/>
            <person name="Ma J."/>
        </authorList>
    </citation>
    <scope>NUCLEOTIDE SEQUENCE [LARGE SCALE GENOMIC DNA]</scope>
    <source>
        <strain evidence="3">JCM 17388</strain>
    </source>
</reference>
<sequence length="73" mass="7627">MEAADLTGLDLSGATWKKSSLSDESGGNCVEVAENLPGAVAVRDSKNPAEPALVFTLGEWHAFLDTVKLGHSD</sequence>
<comment type="caution">
    <text evidence="2">The sequence shown here is derived from an EMBL/GenBank/DDBJ whole genome shotgun (WGS) entry which is preliminary data.</text>
</comment>
<proteinExistence type="predicted"/>
<keyword evidence="3" id="KW-1185">Reference proteome</keyword>
<evidence type="ECO:0000259" key="1">
    <source>
        <dbReference type="Pfam" id="PF04149"/>
    </source>
</evidence>
<feature type="domain" description="DUF397" evidence="1">
    <location>
        <begin position="14"/>
        <end position="68"/>
    </location>
</feature>
<dbReference type="RefSeq" id="WP_344916016.1">
    <property type="nucleotide sequence ID" value="NZ_BAABAQ010000002.1"/>
</dbReference>
<evidence type="ECO:0000313" key="3">
    <source>
        <dbReference type="Proteomes" id="UP001501251"/>
    </source>
</evidence>
<dbReference type="InterPro" id="IPR007278">
    <property type="entry name" value="DUF397"/>
</dbReference>
<dbReference type="Pfam" id="PF04149">
    <property type="entry name" value="DUF397"/>
    <property type="match status" value="1"/>
</dbReference>
<name>A0ABP8AIA2_9ACTN</name>